<protein>
    <submittedName>
        <fullName evidence="1">Uncharacterized protein</fullName>
    </submittedName>
</protein>
<gene>
    <name evidence="1" type="ORF">Mucpa_2350</name>
</gene>
<dbReference type="RefSeq" id="WP_008506567.1">
    <property type="nucleotide sequence ID" value="NZ_CM001403.1"/>
</dbReference>
<dbReference type="Proteomes" id="UP000002774">
    <property type="component" value="Chromosome"/>
</dbReference>
<evidence type="ECO:0000313" key="1">
    <source>
        <dbReference type="EMBL" id="EHQ26480.1"/>
    </source>
</evidence>
<dbReference type="HOGENOM" id="CLU_1693510_0_0_10"/>
<organism evidence="1 2">
    <name type="scientific">Mucilaginibacter paludis DSM 18603</name>
    <dbReference type="NCBI Taxonomy" id="714943"/>
    <lineage>
        <taxon>Bacteria</taxon>
        <taxon>Pseudomonadati</taxon>
        <taxon>Bacteroidota</taxon>
        <taxon>Sphingobacteriia</taxon>
        <taxon>Sphingobacteriales</taxon>
        <taxon>Sphingobacteriaceae</taxon>
        <taxon>Mucilaginibacter</taxon>
    </lineage>
</organism>
<dbReference type="AlphaFoldDB" id="H1YI45"/>
<keyword evidence="2" id="KW-1185">Reference proteome</keyword>
<accession>H1YI45</accession>
<dbReference type="OrthoDB" id="710556at2"/>
<proteinExistence type="predicted"/>
<reference evidence="1" key="1">
    <citation type="submission" date="2011-09" db="EMBL/GenBank/DDBJ databases">
        <title>The permanent draft genome of Mucilaginibacter paludis DSM 18603.</title>
        <authorList>
            <consortium name="US DOE Joint Genome Institute (JGI-PGF)"/>
            <person name="Lucas S."/>
            <person name="Han J."/>
            <person name="Lapidus A."/>
            <person name="Bruce D."/>
            <person name="Goodwin L."/>
            <person name="Pitluck S."/>
            <person name="Peters L."/>
            <person name="Kyrpides N."/>
            <person name="Mavromatis K."/>
            <person name="Ivanova N."/>
            <person name="Mikhailova N."/>
            <person name="Held B."/>
            <person name="Detter J.C."/>
            <person name="Tapia R."/>
            <person name="Han C."/>
            <person name="Land M."/>
            <person name="Hauser L."/>
            <person name="Markowitz V."/>
            <person name="Cheng J.-F."/>
            <person name="Hugenholtz P."/>
            <person name="Woyke T."/>
            <person name="Wu D."/>
            <person name="Tindall B."/>
            <person name="Brambilla E."/>
            <person name="Klenk H.-P."/>
            <person name="Eisen J.A."/>
        </authorList>
    </citation>
    <scope>NUCLEOTIDE SEQUENCE [LARGE SCALE GENOMIC DNA]</scope>
    <source>
        <strain evidence="1">DSM 18603</strain>
    </source>
</reference>
<name>H1YI45_9SPHI</name>
<dbReference type="STRING" id="714943.Mucpa_2350"/>
<evidence type="ECO:0000313" key="2">
    <source>
        <dbReference type="Proteomes" id="UP000002774"/>
    </source>
</evidence>
<sequence length="155" mass="17492">MMNTKATAVAAKSNMMEQLYNKGVIVHPLLTHDPQRMQGQVGIISNIVHENDEVYVEFPYNKTGIYSKDAVLTLVPKGMLLAHIHDKLEELEPKEVRILLDIYKLQRNGQPAAIEEALRWAIGYDTIGRDALVTVNDYIDRGLSEDIVQHQAIGR</sequence>
<dbReference type="EMBL" id="CM001403">
    <property type="protein sequence ID" value="EHQ26480.1"/>
    <property type="molecule type" value="Genomic_DNA"/>
</dbReference>